<comment type="caution">
    <text evidence="1">The sequence shown here is derived from an EMBL/GenBank/DDBJ whole genome shotgun (WGS) entry which is preliminary data.</text>
</comment>
<feature type="non-terminal residue" evidence="1">
    <location>
        <position position="165"/>
    </location>
</feature>
<sequence>MEDQYLINTIYKKKDEKFKNTYEKYKLYKITSKKVDQVLEKFLNRRSPVIKPNLINTFLVREIVKDHLELLLIDSHKNHTLIKKIKVYFPFSIIVRTKDIFSDKLFFYVELRTPDLTSKEKLQLISILYNNFKEKLLFGNWYFWYGLLEALSIKNFYDFELKDFF</sequence>
<gene>
    <name evidence="1" type="ORF">S03H2_24078</name>
</gene>
<dbReference type="EMBL" id="BARU01013279">
    <property type="protein sequence ID" value="GAH35008.1"/>
    <property type="molecule type" value="Genomic_DNA"/>
</dbReference>
<proteinExistence type="predicted"/>
<evidence type="ECO:0000313" key="1">
    <source>
        <dbReference type="EMBL" id="GAH35008.1"/>
    </source>
</evidence>
<name>X1GPV3_9ZZZZ</name>
<reference evidence="1" key="1">
    <citation type="journal article" date="2014" name="Front. Microbiol.">
        <title>High frequency of phylogenetically diverse reductive dehalogenase-homologous genes in deep subseafloor sedimentary metagenomes.</title>
        <authorList>
            <person name="Kawai M."/>
            <person name="Futagami T."/>
            <person name="Toyoda A."/>
            <person name="Takaki Y."/>
            <person name="Nishi S."/>
            <person name="Hori S."/>
            <person name="Arai W."/>
            <person name="Tsubouchi T."/>
            <person name="Morono Y."/>
            <person name="Uchiyama I."/>
            <person name="Ito T."/>
            <person name="Fujiyama A."/>
            <person name="Inagaki F."/>
            <person name="Takami H."/>
        </authorList>
    </citation>
    <scope>NUCLEOTIDE SEQUENCE</scope>
    <source>
        <strain evidence="1">Expedition CK06-06</strain>
    </source>
</reference>
<protein>
    <submittedName>
        <fullName evidence="1">Uncharacterized protein</fullName>
    </submittedName>
</protein>
<organism evidence="1">
    <name type="scientific">marine sediment metagenome</name>
    <dbReference type="NCBI Taxonomy" id="412755"/>
    <lineage>
        <taxon>unclassified sequences</taxon>
        <taxon>metagenomes</taxon>
        <taxon>ecological metagenomes</taxon>
    </lineage>
</organism>
<dbReference type="AlphaFoldDB" id="X1GPV3"/>
<accession>X1GPV3</accession>